<evidence type="ECO:0000259" key="4">
    <source>
        <dbReference type="Pfam" id="PF02397"/>
    </source>
</evidence>
<sequence length="219" mass="24963">MTLSKRGFDLGLLILLSVVLVPLLAILVILMLIRGERPIFFGAERMHDPTTRFTLWKLRTMTPDHNDKGVSGGDKRDRITPMGHRLRRTRMDELPQMWNILRGDISFVGPRPPLPRYVQQFPDVYGEVLRSRPGVTGLATLVFASHEEALLRGCTTPEQTERVYVRRCVPRKARIDLLYQKNQGLCLDAYLVALTAGRFLGLVGRKGRLPRRRGRPQSP</sequence>
<comment type="caution">
    <text evidence="5">The sequence shown here is derived from an EMBL/GenBank/DDBJ whole genome shotgun (WGS) entry which is preliminary data.</text>
</comment>
<gene>
    <name evidence="5" type="ORF">FDP25_10960</name>
</gene>
<keyword evidence="5" id="KW-0808">Transferase</keyword>
<evidence type="ECO:0000256" key="3">
    <source>
        <dbReference type="SAM" id="Phobius"/>
    </source>
</evidence>
<dbReference type="GO" id="GO:0000271">
    <property type="term" value="P:polysaccharide biosynthetic process"/>
    <property type="evidence" value="ECO:0007669"/>
    <property type="project" value="UniProtKB-KW"/>
</dbReference>
<dbReference type="EMBL" id="SZWE01000001">
    <property type="protein sequence ID" value="MRU15946.1"/>
    <property type="molecule type" value="Genomic_DNA"/>
</dbReference>
<proteinExistence type="inferred from homology"/>
<evidence type="ECO:0000313" key="6">
    <source>
        <dbReference type="Proteomes" id="UP000564704"/>
    </source>
</evidence>
<evidence type="ECO:0000256" key="2">
    <source>
        <dbReference type="ARBA" id="ARBA00023169"/>
    </source>
</evidence>
<keyword evidence="2" id="KW-0270">Exopolysaccharide synthesis</keyword>
<organism evidence="5 6">
    <name type="scientific">Roseovarius bejariae</name>
    <dbReference type="NCBI Taxonomy" id="2576383"/>
    <lineage>
        <taxon>Bacteria</taxon>
        <taxon>Pseudomonadati</taxon>
        <taxon>Pseudomonadota</taxon>
        <taxon>Alphaproteobacteria</taxon>
        <taxon>Rhodobacterales</taxon>
        <taxon>Roseobacteraceae</taxon>
        <taxon>Roseovarius</taxon>
    </lineage>
</organism>
<reference evidence="5 6" key="1">
    <citation type="submission" date="2019-05" db="EMBL/GenBank/DDBJ databases">
        <title>Roseovarius bejariae sp. nov., a moderately halophylic bacterium isolated from a saline soil in Rambla Salada (Murcia).</title>
        <authorList>
            <person name="Castro D.J."/>
            <person name="Gomez-Altuve A."/>
            <person name="Reina J.C."/>
            <person name="Rodriguez M."/>
            <person name="Sampedro I."/>
            <person name="Llamas I."/>
            <person name="Martinez-Checa F."/>
        </authorList>
    </citation>
    <scope>NUCLEOTIDE SEQUENCE [LARGE SCALE GENOMIC DNA]</scope>
    <source>
        <strain evidence="5 6">A21</strain>
    </source>
</reference>
<keyword evidence="6" id="KW-1185">Reference proteome</keyword>
<dbReference type="RefSeq" id="WP_154151654.1">
    <property type="nucleotide sequence ID" value="NZ_SZWE01000001.1"/>
</dbReference>
<dbReference type="InterPro" id="IPR003362">
    <property type="entry name" value="Bact_transf"/>
</dbReference>
<evidence type="ECO:0000256" key="1">
    <source>
        <dbReference type="ARBA" id="ARBA00006464"/>
    </source>
</evidence>
<dbReference type="Proteomes" id="UP000564704">
    <property type="component" value="Unassembled WGS sequence"/>
</dbReference>
<evidence type="ECO:0000313" key="5">
    <source>
        <dbReference type="EMBL" id="MRU15946.1"/>
    </source>
</evidence>
<keyword evidence="3" id="KW-0812">Transmembrane</keyword>
<dbReference type="GO" id="GO:0016780">
    <property type="term" value="F:phosphotransferase activity, for other substituted phosphate groups"/>
    <property type="evidence" value="ECO:0007669"/>
    <property type="project" value="TreeGrafter"/>
</dbReference>
<accession>A0A844CXV6</accession>
<dbReference type="PANTHER" id="PTHR30576:SF20">
    <property type="entry name" value="QUINOVOSAMINEPHOSPHOTRANSFERAE-RELATED"/>
    <property type="match status" value="1"/>
</dbReference>
<dbReference type="OrthoDB" id="9808602at2"/>
<dbReference type="Pfam" id="PF02397">
    <property type="entry name" value="Bac_transf"/>
    <property type="match status" value="1"/>
</dbReference>
<name>A0A844CXV6_9RHOB</name>
<feature type="transmembrane region" description="Helical" evidence="3">
    <location>
        <begin position="12"/>
        <end position="33"/>
    </location>
</feature>
<dbReference type="PANTHER" id="PTHR30576">
    <property type="entry name" value="COLANIC BIOSYNTHESIS UDP-GLUCOSE LIPID CARRIER TRANSFERASE"/>
    <property type="match status" value="1"/>
</dbReference>
<feature type="domain" description="Bacterial sugar transferase" evidence="4">
    <location>
        <begin position="5"/>
        <end position="199"/>
    </location>
</feature>
<dbReference type="AlphaFoldDB" id="A0A844CXV6"/>
<protein>
    <submittedName>
        <fullName evidence="5">Sugar transferase</fullName>
    </submittedName>
</protein>
<comment type="similarity">
    <text evidence="1">Belongs to the bacterial sugar transferase family.</text>
</comment>
<keyword evidence="3" id="KW-1133">Transmembrane helix</keyword>
<keyword evidence="3" id="KW-0472">Membrane</keyword>